<dbReference type="OrthoDB" id="10262720at2759"/>
<keyword evidence="4" id="KW-0175">Coiled coil</keyword>
<feature type="region of interest" description="Disordered" evidence="5">
    <location>
        <begin position="610"/>
        <end position="721"/>
    </location>
</feature>
<dbReference type="WBParaSite" id="HCON_00049730-00001">
    <property type="protein sequence ID" value="HCON_00049730-00001"/>
    <property type="gene ID" value="HCON_00049730"/>
</dbReference>
<organism evidence="7 8">
    <name type="scientific">Haemonchus contortus</name>
    <name type="common">Barber pole worm</name>
    <dbReference type="NCBI Taxonomy" id="6289"/>
    <lineage>
        <taxon>Eukaryota</taxon>
        <taxon>Metazoa</taxon>
        <taxon>Ecdysozoa</taxon>
        <taxon>Nematoda</taxon>
        <taxon>Chromadorea</taxon>
        <taxon>Rhabditida</taxon>
        <taxon>Rhabditina</taxon>
        <taxon>Rhabditomorpha</taxon>
        <taxon>Strongyloidea</taxon>
        <taxon>Trichostrongylidae</taxon>
        <taxon>Haemonchus</taxon>
    </lineage>
</organism>
<proteinExistence type="inferred from homology"/>
<sequence>MTTGVRWRMICLAVLLTLIIPSDCAFGAISIDFGSQFLKVGLIKPGVPMEIVLNKESHRKTPNVVSIRQNERLFGDAASAMSVRYPSSVYGHLLDLVAKHIDHPSVLLFRQRFPHLAIEKHANESSVIFPIGDTSYPVETLLAMILTNVREFTEAYAEMSLRDVVISVPVFFTQAERLVIEKAAEIAKLNLLQLINDGTAAGLNYGVFRRKEVTEKPQRLLIYDMGAAKTVATLVEYKLGTEKYGKEPKMSVLGVGFDRYLGGLEMTMRLRDLLVEKFRQHYKSAEDITTSQRAMAKLFKEAERLKQVLSANVDYYAQVESVHEDIDMRVHVTREEFNHLIDDLMPRVTVPLTQALKMAELQLDQVDQVVLMGAGTRVPRVQEEVQKFIGSKELGRFLNTDEAIAMGALYQAAHLSKGFKVKPFGVEELVVFPVQVNFASKQKQENGEFIEKPFTRQLFPFKAYYPTVRKTITFTSYTDDFSFDLNYADLKHFTDDQIRHNSDNATISHILKRSVTTLHQASPDLTLRRAFLRVREFDSLVSHLTTVSVLGLGKALEGKLNPEQTEFTGVKVGFLMDMSGVLRVEKAEAVLQRKSQGVVESITNTITGFFSKKTEEGETTESEDKSNDNGAESVTTDEKPPPTEEKPAEDSLENKGEQSKDGGENKSSSEEPADKEEKKEAADAGEGKNDTKEKAKPFTSADLGKKNDTFDASAEKKKVPQIERVALKVKEKYTTAHMMGEEDVASAKKILEQFEKRERHARERAAAENELEGYAFEVSLLVEEEDFIKHSTDEERNKLLQESKRIRTWLEEEVVPETKTGDFTKNHAALVAMVRPIKKRIDEGKTLPQALANLESMLNSSRVMASMGGDDEKSLFNKTDSDAFTKKLEKLTSWLQEKKAEQEGKQPYEEPAVLTSEVVAKLKSLDRELSSFMKKMRQAKLKDLEDRMKNDSKTESGKKDSTEGPATAEGEDTMKATDSDKDSQTGEQSDNDIEKGTTVENETAKETGDIEGNSHEAVGSAKDTDTKTDKVEL</sequence>
<dbReference type="GO" id="GO:0140662">
    <property type="term" value="F:ATP-dependent protein folding chaperone"/>
    <property type="evidence" value="ECO:0007669"/>
    <property type="project" value="InterPro"/>
</dbReference>
<feature type="region of interest" description="Disordered" evidence="5">
    <location>
        <begin position="940"/>
        <end position="1033"/>
    </location>
</feature>
<evidence type="ECO:0000256" key="6">
    <source>
        <dbReference type="SAM" id="SignalP"/>
    </source>
</evidence>
<feature type="compositionally biased region" description="Basic and acidic residues" evidence="5">
    <location>
        <begin position="636"/>
        <end position="669"/>
    </location>
</feature>
<keyword evidence="7" id="KW-1185">Reference proteome</keyword>
<evidence type="ECO:0000313" key="8">
    <source>
        <dbReference type="WBParaSite" id="HCON_00049730-00001"/>
    </source>
</evidence>
<dbReference type="Gene3D" id="3.30.420.40">
    <property type="match status" value="2"/>
</dbReference>
<dbReference type="AlphaFoldDB" id="A0A7I4Y5Z0"/>
<dbReference type="SUPFAM" id="SSF100934">
    <property type="entry name" value="Heat shock protein 70kD (HSP70), C-terminal subdomain"/>
    <property type="match status" value="1"/>
</dbReference>
<feature type="compositionally biased region" description="Basic and acidic residues" evidence="5">
    <location>
        <begin position="992"/>
        <end position="1014"/>
    </location>
</feature>
<dbReference type="GO" id="GO:0005524">
    <property type="term" value="F:ATP binding"/>
    <property type="evidence" value="ECO:0007669"/>
    <property type="project" value="UniProtKB-KW"/>
</dbReference>
<evidence type="ECO:0000256" key="2">
    <source>
        <dbReference type="ARBA" id="ARBA00022741"/>
    </source>
</evidence>
<dbReference type="OMA" id="VNQQAHI"/>
<dbReference type="Gene3D" id="2.60.34.10">
    <property type="entry name" value="Substrate Binding Domain Of DNAk, Chain A, domain 1"/>
    <property type="match status" value="1"/>
</dbReference>
<dbReference type="Pfam" id="PF00012">
    <property type="entry name" value="HSP70"/>
    <property type="match status" value="1"/>
</dbReference>
<dbReference type="InterPro" id="IPR029047">
    <property type="entry name" value="HSP70_peptide-bd_sf"/>
</dbReference>
<accession>A0A7I4Y5Z0</accession>
<feature type="coiled-coil region" evidence="4">
    <location>
        <begin position="744"/>
        <end position="777"/>
    </location>
</feature>
<feature type="compositionally biased region" description="Basic and acidic residues" evidence="5">
    <location>
        <begin position="1022"/>
        <end position="1033"/>
    </location>
</feature>
<keyword evidence="2" id="KW-0547">Nucleotide-binding</keyword>
<dbReference type="Gene3D" id="3.30.30.30">
    <property type="match status" value="1"/>
</dbReference>
<dbReference type="PRINTS" id="PR00301">
    <property type="entry name" value="HEATSHOCK70"/>
</dbReference>
<name>A0A7I4Y5Z0_HAECO</name>
<dbReference type="Proteomes" id="UP000025227">
    <property type="component" value="Unplaced"/>
</dbReference>
<comment type="similarity">
    <text evidence="1">Belongs to the heat shock protein 70 family.</text>
</comment>
<evidence type="ECO:0000256" key="3">
    <source>
        <dbReference type="ARBA" id="ARBA00022840"/>
    </source>
</evidence>
<dbReference type="InterPro" id="IPR029048">
    <property type="entry name" value="HSP70_C_sf"/>
</dbReference>
<dbReference type="Gene3D" id="3.90.640.10">
    <property type="entry name" value="Actin, Chain A, domain 4"/>
    <property type="match status" value="1"/>
</dbReference>
<dbReference type="CDD" id="cd10230">
    <property type="entry name" value="ASKHA_NBD_HSP70_HYOU1"/>
    <property type="match status" value="1"/>
</dbReference>
<dbReference type="GO" id="GO:0034663">
    <property type="term" value="C:endoplasmic reticulum chaperone complex"/>
    <property type="evidence" value="ECO:0007669"/>
    <property type="project" value="TreeGrafter"/>
</dbReference>
<dbReference type="PANTHER" id="PTHR45639">
    <property type="entry name" value="HSC70CB, ISOFORM G-RELATED"/>
    <property type="match status" value="1"/>
</dbReference>
<dbReference type="InterPro" id="IPR013126">
    <property type="entry name" value="Hsp_70_fam"/>
</dbReference>
<feature type="compositionally biased region" description="Basic and acidic residues" evidence="5">
    <location>
        <begin position="612"/>
        <end position="627"/>
    </location>
</feature>
<dbReference type="SUPFAM" id="SSF53067">
    <property type="entry name" value="Actin-like ATPase domain"/>
    <property type="match status" value="2"/>
</dbReference>
<dbReference type="GO" id="GO:0030968">
    <property type="term" value="P:endoplasmic reticulum unfolded protein response"/>
    <property type="evidence" value="ECO:0007669"/>
    <property type="project" value="TreeGrafter"/>
</dbReference>
<dbReference type="FunFam" id="3.90.640.10:FF:000004">
    <property type="entry name" value="Heat shock 70 kDa protein 4"/>
    <property type="match status" value="1"/>
</dbReference>
<protein>
    <submittedName>
        <fullName evidence="8">Hypoxia up-regulated protein 1</fullName>
    </submittedName>
</protein>
<evidence type="ECO:0000256" key="4">
    <source>
        <dbReference type="SAM" id="Coils"/>
    </source>
</evidence>
<feature type="compositionally biased region" description="Basic and acidic residues" evidence="5">
    <location>
        <begin position="675"/>
        <end position="696"/>
    </location>
</feature>
<feature type="chain" id="PRO_5029806324" evidence="6">
    <location>
        <begin position="25"/>
        <end position="1033"/>
    </location>
</feature>
<evidence type="ECO:0000256" key="5">
    <source>
        <dbReference type="SAM" id="MobiDB-lite"/>
    </source>
</evidence>
<feature type="compositionally biased region" description="Basic and acidic residues" evidence="5">
    <location>
        <begin position="703"/>
        <end position="721"/>
    </location>
</feature>
<feature type="compositionally biased region" description="Basic and acidic residues" evidence="5">
    <location>
        <begin position="972"/>
        <end position="984"/>
    </location>
</feature>
<dbReference type="InterPro" id="IPR043129">
    <property type="entry name" value="ATPase_NBD"/>
</dbReference>
<keyword evidence="6" id="KW-0732">Signal</keyword>
<evidence type="ECO:0000313" key="7">
    <source>
        <dbReference type="Proteomes" id="UP000025227"/>
    </source>
</evidence>
<evidence type="ECO:0000256" key="1">
    <source>
        <dbReference type="ARBA" id="ARBA00007381"/>
    </source>
</evidence>
<reference evidence="8" key="1">
    <citation type="submission" date="2020-12" db="UniProtKB">
        <authorList>
            <consortium name="WormBaseParasite"/>
        </authorList>
    </citation>
    <scope>IDENTIFICATION</scope>
    <source>
        <strain evidence="8">MHco3</strain>
    </source>
</reference>
<feature type="compositionally biased region" description="Basic and acidic residues" evidence="5">
    <location>
        <begin position="940"/>
        <end position="962"/>
    </location>
</feature>
<keyword evidence="3" id="KW-0067">ATP-binding</keyword>
<dbReference type="PANTHER" id="PTHR45639:SF9">
    <property type="entry name" value="HYPOXIA UP-REGULATED PROTEIN 1"/>
    <property type="match status" value="1"/>
</dbReference>
<dbReference type="Gene3D" id="1.20.1270.10">
    <property type="match status" value="1"/>
</dbReference>
<feature type="signal peptide" evidence="6">
    <location>
        <begin position="1"/>
        <end position="24"/>
    </location>
</feature>